<feature type="binding site" evidence="8">
    <location>
        <position position="79"/>
    </location>
    <ligand>
        <name>shikimate</name>
        <dbReference type="ChEBI" id="CHEBI:36208"/>
    </ligand>
</feature>
<dbReference type="GO" id="GO:0050661">
    <property type="term" value="F:NADP binding"/>
    <property type="evidence" value="ECO:0007669"/>
    <property type="project" value="InterPro"/>
</dbReference>
<dbReference type="Gene3D" id="3.40.50.720">
    <property type="entry name" value="NAD(P)-binding Rossmann-like Domain"/>
    <property type="match status" value="1"/>
</dbReference>
<accession>A0A559J3B4</accession>
<dbReference type="Pfam" id="PF01488">
    <property type="entry name" value="Shikimate_DH"/>
    <property type="match status" value="1"/>
</dbReference>
<comment type="caution">
    <text evidence="12">The sequence shown here is derived from an EMBL/GenBank/DDBJ whole genome shotgun (WGS) entry which is preliminary data.</text>
</comment>
<evidence type="ECO:0000256" key="4">
    <source>
        <dbReference type="ARBA" id="ARBA00022857"/>
    </source>
</evidence>
<dbReference type="UniPathway" id="UPA00053">
    <property type="reaction ID" value="UER00087"/>
</dbReference>
<dbReference type="InterPro" id="IPR036291">
    <property type="entry name" value="NAD(P)-bd_dom_sf"/>
</dbReference>
<feature type="binding site" evidence="8">
    <location>
        <position position="240"/>
    </location>
    <ligand>
        <name>shikimate</name>
        <dbReference type="ChEBI" id="CHEBI:36208"/>
    </ligand>
</feature>
<keyword evidence="6 8" id="KW-0057">Aromatic amino acid biosynthesis</keyword>
<feature type="binding site" evidence="8">
    <location>
        <position position="268"/>
    </location>
    <ligand>
        <name>shikimate</name>
        <dbReference type="ChEBI" id="CHEBI:36208"/>
    </ligand>
</feature>
<feature type="binding site" evidence="8">
    <location>
        <position position="238"/>
    </location>
    <ligand>
        <name>NADP(+)</name>
        <dbReference type="ChEBI" id="CHEBI:58349"/>
    </ligand>
</feature>
<proteinExistence type="inferred from homology"/>
<evidence type="ECO:0000313" key="12">
    <source>
        <dbReference type="EMBL" id="TVX94352.1"/>
    </source>
</evidence>
<feature type="binding site" evidence="8">
    <location>
        <position position="261"/>
    </location>
    <ligand>
        <name>NADP(+)</name>
        <dbReference type="ChEBI" id="CHEBI:58349"/>
    </ligand>
</feature>
<keyword evidence="3 8" id="KW-0028">Amino-acid biosynthesis</keyword>
<dbReference type="PANTHER" id="PTHR21089:SF1">
    <property type="entry name" value="BIFUNCTIONAL 3-DEHYDROQUINATE DEHYDRATASE_SHIKIMATE DEHYDROGENASE, CHLOROPLASTIC"/>
    <property type="match status" value="1"/>
</dbReference>
<evidence type="ECO:0000256" key="2">
    <source>
        <dbReference type="ARBA" id="ARBA00012962"/>
    </source>
</evidence>
<dbReference type="EC" id="1.1.1.25" evidence="2 8"/>
<dbReference type="OrthoDB" id="9792692at2"/>
<dbReference type="PANTHER" id="PTHR21089">
    <property type="entry name" value="SHIKIMATE DEHYDROGENASE"/>
    <property type="match status" value="1"/>
</dbReference>
<sequence length="296" mass="31826">MVTPTVVNAASKSLISSSTQLLAVIGDPIRQSKSPLMHNAALQACHWDGVYTAFQVSSEQLEQAIEGMRALGFRGMNVTIPHKEQVIHYLDQLDESASASGAVNTIVNDNGTLIGYNTDGLGYVRSLKEESGVDVSSASILIIGAGGAARGIAYALLREGCRKLYVANRTKERAFQLAEDLAEFGAVIPIGIDEGIPDLNPDEVNVVIQTTSVGMHPNVDDSPVASSWLRQPMVVSDIIYNPLRTKLLQSAEQLGATVHEGLGMFVYQGAIAFELWTQQPAPTVLMRQTVYDTLGK</sequence>
<dbReference type="SUPFAM" id="SSF53223">
    <property type="entry name" value="Aminoacid dehydrogenase-like, N-terminal domain"/>
    <property type="match status" value="1"/>
</dbReference>
<dbReference type="GO" id="GO:0019632">
    <property type="term" value="P:shikimate metabolic process"/>
    <property type="evidence" value="ECO:0007669"/>
    <property type="project" value="InterPro"/>
</dbReference>
<dbReference type="EMBL" id="VNJK01000001">
    <property type="protein sequence ID" value="TVX94352.1"/>
    <property type="molecule type" value="Genomic_DNA"/>
</dbReference>
<dbReference type="InterPro" id="IPR013708">
    <property type="entry name" value="Shikimate_DH-bd_N"/>
</dbReference>
<dbReference type="InterPro" id="IPR041121">
    <property type="entry name" value="SDH_C"/>
</dbReference>
<keyword evidence="13" id="KW-1185">Reference proteome</keyword>
<feature type="active site" description="Proton acceptor" evidence="8">
    <location>
        <position position="83"/>
    </location>
</feature>
<comment type="subunit">
    <text evidence="8">Homodimer.</text>
</comment>
<dbReference type="GO" id="GO:0009073">
    <property type="term" value="P:aromatic amino acid family biosynthetic process"/>
    <property type="evidence" value="ECO:0007669"/>
    <property type="project" value="UniProtKB-KW"/>
</dbReference>
<evidence type="ECO:0000256" key="1">
    <source>
        <dbReference type="ARBA" id="ARBA00004871"/>
    </source>
</evidence>
<dbReference type="HAMAP" id="MF_00222">
    <property type="entry name" value="Shikimate_DH_AroE"/>
    <property type="match status" value="1"/>
</dbReference>
<feature type="domain" description="Shikimate dehydrogenase substrate binding N-terminal" evidence="10">
    <location>
        <begin position="24"/>
        <end position="106"/>
    </location>
</feature>
<evidence type="ECO:0000313" key="13">
    <source>
        <dbReference type="Proteomes" id="UP000318102"/>
    </source>
</evidence>
<dbReference type="GO" id="GO:0008652">
    <property type="term" value="P:amino acid biosynthetic process"/>
    <property type="evidence" value="ECO:0007669"/>
    <property type="project" value="UniProtKB-KW"/>
</dbReference>
<feature type="binding site" evidence="8">
    <location>
        <begin position="32"/>
        <end position="34"/>
    </location>
    <ligand>
        <name>shikimate</name>
        <dbReference type="ChEBI" id="CHEBI:36208"/>
    </ligand>
</feature>
<dbReference type="Pfam" id="PF18317">
    <property type="entry name" value="SDH_C"/>
    <property type="match status" value="1"/>
</dbReference>
<dbReference type="InterPro" id="IPR011342">
    <property type="entry name" value="Shikimate_DH"/>
</dbReference>
<dbReference type="NCBIfam" id="TIGR00507">
    <property type="entry name" value="aroE"/>
    <property type="match status" value="1"/>
</dbReference>
<evidence type="ECO:0000259" key="9">
    <source>
        <dbReference type="Pfam" id="PF01488"/>
    </source>
</evidence>
<feature type="binding site" evidence="8">
    <location>
        <position position="104"/>
    </location>
    <ligand>
        <name>shikimate</name>
        <dbReference type="ChEBI" id="CHEBI:36208"/>
    </ligand>
</feature>
<evidence type="ECO:0000259" key="11">
    <source>
        <dbReference type="Pfam" id="PF18317"/>
    </source>
</evidence>
<dbReference type="CDD" id="cd01065">
    <property type="entry name" value="NAD_bind_Shikimate_DH"/>
    <property type="match status" value="1"/>
</dbReference>
<name>A0A559J3B4_9BACL</name>
<keyword evidence="4 8" id="KW-0521">NADP</keyword>
<dbReference type="Gene3D" id="3.40.50.10860">
    <property type="entry name" value="Leucine Dehydrogenase, chain A, domain 1"/>
    <property type="match status" value="1"/>
</dbReference>
<dbReference type="AlphaFoldDB" id="A0A559J3B4"/>
<evidence type="ECO:0000256" key="8">
    <source>
        <dbReference type="HAMAP-Rule" id="MF_00222"/>
    </source>
</evidence>
<dbReference type="GO" id="GO:0004764">
    <property type="term" value="F:shikimate 3-dehydrogenase (NADP+) activity"/>
    <property type="evidence" value="ECO:0007669"/>
    <property type="project" value="UniProtKB-UniRule"/>
</dbReference>
<dbReference type="InterPro" id="IPR022893">
    <property type="entry name" value="Shikimate_DH_fam"/>
</dbReference>
<dbReference type="Pfam" id="PF08501">
    <property type="entry name" value="Shikimate_dh_N"/>
    <property type="match status" value="1"/>
</dbReference>
<reference evidence="12 13" key="1">
    <citation type="submission" date="2019-07" db="EMBL/GenBank/DDBJ databases">
        <authorList>
            <person name="Kim J."/>
        </authorList>
    </citation>
    <scope>NUCLEOTIDE SEQUENCE [LARGE SCALE GENOMIC DNA]</scope>
    <source>
        <strain evidence="12 13">N4</strain>
    </source>
</reference>
<comment type="similarity">
    <text evidence="8">Belongs to the shikimate dehydrogenase family.</text>
</comment>
<dbReference type="GO" id="GO:0009423">
    <property type="term" value="P:chorismate biosynthetic process"/>
    <property type="evidence" value="ECO:0007669"/>
    <property type="project" value="UniProtKB-UniRule"/>
</dbReference>
<evidence type="ECO:0000256" key="5">
    <source>
        <dbReference type="ARBA" id="ARBA00023002"/>
    </source>
</evidence>
<feature type="domain" description="Quinate/shikimate 5-dehydrogenase/glutamyl-tRNA reductase" evidence="9">
    <location>
        <begin position="134"/>
        <end position="184"/>
    </location>
</feature>
<dbReference type="InterPro" id="IPR046346">
    <property type="entry name" value="Aminoacid_DH-like_N_sf"/>
</dbReference>
<dbReference type="SUPFAM" id="SSF51735">
    <property type="entry name" value="NAD(P)-binding Rossmann-fold domains"/>
    <property type="match status" value="1"/>
</dbReference>
<evidence type="ECO:0000259" key="10">
    <source>
        <dbReference type="Pfam" id="PF08501"/>
    </source>
</evidence>
<dbReference type="FunFam" id="3.40.50.10860:FF:000004">
    <property type="entry name" value="Quinate/shikimate dehydrogenase"/>
    <property type="match status" value="1"/>
</dbReference>
<organism evidence="12 13">
    <name type="scientific">Paenibacillus agilis</name>
    <dbReference type="NCBI Taxonomy" id="3020863"/>
    <lineage>
        <taxon>Bacteria</taxon>
        <taxon>Bacillati</taxon>
        <taxon>Bacillota</taxon>
        <taxon>Bacilli</taxon>
        <taxon>Bacillales</taxon>
        <taxon>Paenibacillaceae</taxon>
        <taxon>Paenibacillus</taxon>
    </lineage>
</organism>
<evidence type="ECO:0000256" key="3">
    <source>
        <dbReference type="ARBA" id="ARBA00022605"/>
    </source>
</evidence>
<comment type="catalytic activity">
    <reaction evidence="7 8">
        <text>shikimate + NADP(+) = 3-dehydroshikimate + NADPH + H(+)</text>
        <dbReference type="Rhea" id="RHEA:17737"/>
        <dbReference type="ChEBI" id="CHEBI:15378"/>
        <dbReference type="ChEBI" id="CHEBI:16630"/>
        <dbReference type="ChEBI" id="CHEBI:36208"/>
        <dbReference type="ChEBI" id="CHEBI:57783"/>
        <dbReference type="ChEBI" id="CHEBI:58349"/>
        <dbReference type="EC" id="1.1.1.25"/>
    </reaction>
</comment>
<dbReference type="NCBIfam" id="NF001319">
    <property type="entry name" value="PRK00258.3-3"/>
    <property type="match status" value="1"/>
</dbReference>
<evidence type="ECO:0000256" key="7">
    <source>
        <dbReference type="ARBA" id="ARBA00049442"/>
    </source>
</evidence>
<gene>
    <name evidence="8 12" type="primary">aroE</name>
    <name evidence="12" type="ORF">FPZ44_15605</name>
</gene>
<feature type="binding site" evidence="8">
    <location>
        <position position="95"/>
    </location>
    <ligand>
        <name>NADP(+)</name>
        <dbReference type="ChEBI" id="CHEBI:58349"/>
    </ligand>
</feature>
<feature type="binding site" evidence="8">
    <location>
        <begin position="168"/>
        <end position="173"/>
    </location>
    <ligand>
        <name>NADP(+)</name>
        <dbReference type="ChEBI" id="CHEBI:58349"/>
    </ligand>
</feature>
<evidence type="ECO:0000256" key="6">
    <source>
        <dbReference type="ARBA" id="ARBA00023141"/>
    </source>
</evidence>
<comment type="function">
    <text evidence="8">Involved in the biosynthesis of the chorismate, which leads to the biosynthesis of aromatic amino acids. Catalyzes the reversible NADPH linked reduction of 3-dehydroshikimate (DHSA) to yield shikimate (SA).</text>
</comment>
<comment type="pathway">
    <text evidence="1 8">Metabolic intermediate biosynthesis; chorismate biosynthesis; chorismate from D-erythrose 4-phosphate and phosphoenolpyruvate: step 4/7.</text>
</comment>
<feature type="binding site" evidence="8">
    <location>
        <position position="119"/>
    </location>
    <ligand>
        <name>shikimate</name>
        <dbReference type="ChEBI" id="CHEBI:36208"/>
    </ligand>
</feature>
<protein>
    <recommendedName>
        <fullName evidence="2 8">Shikimate dehydrogenase (NADP(+))</fullName>
        <shortName evidence="8">SDH</shortName>
        <ecNumber evidence="2 8">1.1.1.25</ecNumber>
    </recommendedName>
</protein>
<dbReference type="InterPro" id="IPR006151">
    <property type="entry name" value="Shikm_DH/Glu-tRNA_Rdtase"/>
</dbReference>
<feature type="domain" description="SDH C-terminal" evidence="11">
    <location>
        <begin position="261"/>
        <end position="290"/>
    </location>
</feature>
<dbReference type="Proteomes" id="UP000318102">
    <property type="component" value="Unassembled WGS sequence"/>
</dbReference>
<keyword evidence="5 8" id="KW-0560">Oxidoreductase</keyword>
<dbReference type="RefSeq" id="WP_144991457.1">
    <property type="nucleotide sequence ID" value="NZ_VNJK01000001.1"/>
</dbReference>
<feature type="binding site" evidence="8">
    <location>
        <begin position="144"/>
        <end position="148"/>
    </location>
    <ligand>
        <name>NADP(+)</name>
        <dbReference type="ChEBI" id="CHEBI:58349"/>
    </ligand>
</feature>